<comment type="similarity">
    <text evidence="1">Belongs to the bacterial solute-binding protein 7 family.</text>
</comment>
<keyword evidence="2" id="KW-0813">Transport</keyword>
<dbReference type="Pfam" id="PF03480">
    <property type="entry name" value="DctP"/>
    <property type="match status" value="1"/>
</dbReference>
<evidence type="ECO:0000313" key="5">
    <source>
        <dbReference type="Proteomes" id="UP000214666"/>
    </source>
</evidence>
<dbReference type="OrthoDB" id="9776801at2"/>
<keyword evidence="5" id="KW-1185">Reference proteome</keyword>
<dbReference type="InterPro" id="IPR004682">
    <property type="entry name" value="TRAP_DctP"/>
</dbReference>
<dbReference type="NCBIfam" id="TIGR00787">
    <property type="entry name" value="dctP"/>
    <property type="match status" value="1"/>
</dbReference>
<dbReference type="NCBIfam" id="NF037995">
    <property type="entry name" value="TRAP_S1"/>
    <property type="match status" value="1"/>
</dbReference>
<dbReference type="KEGG" id="pkb:B4V02_20000"/>
<dbReference type="GO" id="GO:0030288">
    <property type="term" value="C:outer membrane-bounded periplasmic space"/>
    <property type="evidence" value="ECO:0007669"/>
    <property type="project" value="InterPro"/>
</dbReference>
<dbReference type="PANTHER" id="PTHR33376:SF7">
    <property type="entry name" value="C4-DICARBOXYLATE-BINDING PROTEIN DCTB"/>
    <property type="match status" value="1"/>
</dbReference>
<sequence>MKRAVGFSVLLILGILTAYVIGFQKNFGEELPYDDEFTGLKERIVIKFSHVVAENSPKGLAAARFAQLVKEKSHDRIEIQVFPNGMRYSESTEVAALQRGEIQMIAPSFSNLNAIDPAWLVMDLPFAFENQAGVDQALNGQLGKRLSQTLEPHGMKGVAFWSNGFRQITNNTHPISQPADFVGLKFRIQPSKVLERQFEALGASTISTPFNEIYHNLETGTADGQENTISNILTKRFYQVQRYMTISNHSYLGYAVVFNKSYWDSLPSDAKLVLQEALEETTRWNKRETNENANRLSQLQQAGDITITRLSEDERMLWRKRLRALYPEFIPVIGSDLMNMIQGP</sequence>
<organism evidence="4 5">
    <name type="scientific">Paenibacillus kribbensis</name>
    <dbReference type="NCBI Taxonomy" id="172713"/>
    <lineage>
        <taxon>Bacteria</taxon>
        <taxon>Bacillati</taxon>
        <taxon>Bacillota</taxon>
        <taxon>Bacilli</taxon>
        <taxon>Bacillales</taxon>
        <taxon>Paenibacillaceae</taxon>
        <taxon>Paenibacillus</taxon>
    </lineage>
</organism>
<evidence type="ECO:0000256" key="2">
    <source>
        <dbReference type="ARBA" id="ARBA00022448"/>
    </source>
</evidence>
<dbReference type="InterPro" id="IPR018389">
    <property type="entry name" value="DctP_fam"/>
</dbReference>
<accession>A0A222WRL4</accession>
<name>A0A222WRL4_9BACL</name>
<keyword evidence="3" id="KW-0732">Signal</keyword>
<reference evidence="4 5" key="1">
    <citation type="submission" date="2017-03" db="EMBL/GenBank/DDBJ databases">
        <title>Complete genome sequence of Paenibacillus Kribbensis producing bioflocculants.</title>
        <authorList>
            <person name="Lee H.-G."/>
            <person name="Oh H.-M."/>
        </authorList>
    </citation>
    <scope>NUCLEOTIDE SEQUENCE [LARGE SCALE GENOMIC DNA]</scope>
    <source>
        <strain evidence="4 5">AM49</strain>
    </source>
</reference>
<dbReference type="Proteomes" id="UP000214666">
    <property type="component" value="Chromosome"/>
</dbReference>
<dbReference type="PANTHER" id="PTHR33376">
    <property type="match status" value="1"/>
</dbReference>
<dbReference type="Gene3D" id="3.40.190.170">
    <property type="entry name" value="Bacterial extracellular solute-binding protein, family 7"/>
    <property type="match status" value="1"/>
</dbReference>
<gene>
    <name evidence="4" type="ORF">B4V02_20000</name>
</gene>
<evidence type="ECO:0000313" key="4">
    <source>
        <dbReference type="EMBL" id="ASR48816.1"/>
    </source>
</evidence>
<dbReference type="AlphaFoldDB" id="A0A222WRL4"/>
<proteinExistence type="inferred from homology"/>
<protein>
    <submittedName>
        <fullName evidence="4">C4-dicarboxylate ABC transporter</fullName>
    </submittedName>
</protein>
<dbReference type="GO" id="GO:0055085">
    <property type="term" value="P:transmembrane transport"/>
    <property type="evidence" value="ECO:0007669"/>
    <property type="project" value="InterPro"/>
</dbReference>
<evidence type="ECO:0000256" key="3">
    <source>
        <dbReference type="ARBA" id="ARBA00022729"/>
    </source>
</evidence>
<dbReference type="RefSeq" id="WP_094156112.1">
    <property type="nucleotide sequence ID" value="NZ_CP020028.1"/>
</dbReference>
<dbReference type="PIRSF" id="PIRSF006470">
    <property type="entry name" value="DctB"/>
    <property type="match status" value="1"/>
</dbReference>
<evidence type="ECO:0000256" key="1">
    <source>
        <dbReference type="ARBA" id="ARBA00009023"/>
    </source>
</evidence>
<dbReference type="EMBL" id="CP020028">
    <property type="protein sequence ID" value="ASR48816.1"/>
    <property type="molecule type" value="Genomic_DNA"/>
</dbReference>
<dbReference type="STRING" id="172713.GCA_001705305_03428"/>
<dbReference type="InterPro" id="IPR038404">
    <property type="entry name" value="TRAP_DctP_sf"/>
</dbReference>